<dbReference type="Gene3D" id="3.60.10.10">
    <property type="entry name" value="Endonuclease/exonuclease/phosphatase"/>
    <property type="match status" value="1"/>
</dbReference>
<evidence type="ECO:0000313" key="2">
    <source>
        <dbReference type="Proteomes" id="UP000642809"/>
    </source>
</evidence>
<dbReference type="RefSeq" id="WP_189585147.1">
    <property type="nucleotide sequence ID" value="NZ_BMYF01000023.1"/>
</dbReference>
<keyword evidence="2" id="KW-1185">Reference proteome</keyword>
<reference evidence="1" key="2">
    <citation type="submission" date="2020-09" db="EMBL/GenBank/DDBJ databases">
        <authorList>
            <person name="Sun Q."/>
            <person name="Kim S."/>
        </authorList>
    </citation>
    <scope>NUCLEOTIDE SEQUENCE</scope>
    <source>
        <strain evidence="1">KCTC 23224</strain>
    </source>
</reference>
<dbReference type="InterPro" id="IPR036691">
    <property type="entry name" value="Endo/exonu/phosph_ase_sf"/>
</dbReference>
<gene>
    <name evidence="1" type="ORF">GCM10008106_32350</name>
</gene>
<sequence length="284" mass="33203">MATSFLHWNINRKAGFENEVAKLVNMDDIKADILLLVEAENVDDNEINKLTGLTRLKVEDWKETELTPRFYSKLPLDVFQLFEIHDSSRYVFARLNIAEEKEIIICGLHIPSKLTVNEKTQYSDARQIALFISDMKTRSNVGHNRFLVFGDFNMNPFEPGMIEPDGFNAVLSTTEALNEQRTEFYKKFDYFYNPMWSYLGDRNYLTGDLKLAGSYYFRKTRDVTLTFWNVFDKVIIRPSIIDIFDFSSIKIIDDNGIEKLVTTDFQLRDDSFSDHLPLTFKLFI</sequence>
<dbReference type="AlphaFoldDB" id="A0A8J3D1G7"/>
<dbReference type="Proteomes" id="UP000642809">
    <property type="component" value="Unassembled WGS sequence"/>
</dbReference>
<organism evidence="1 2">
    <name type="scientific">Mongoliitalea lutea</name>
    <dbReference type="NCBI Taxonomy" id="849756"/>
    <lineage>
        <taxon>Bacteria</taxon>
        <taxon>Pseudomonadati</taxon>
        <taxon>Bacteroidota</taxon>
        <taxon>Cytophagia</taxon>
        <taxon>Cytophagales</taxon>
        <taxon>Cyclobacteriaceae</taxon>
        <taxon>Mongoliitalea</taxon>
    </lineage>
</organism>
<comment type="caution">
    <text evidence="1">The sequence shown here is derived from an EMBL/GenBank/DDBJ whole genome shotgun (WGS) entry which is preliminary data.</text>
</comment>
<protein>
    <recommendedName>
        <fullName evidence="3">Endonuclease/Exonuclease/phosphatase family protein</fullName>
    </recommendedName>
</protein>
<evidence type="ECO:0008006" key="3">
    <source>
        <dbReference type="Google" id="ProtNLM"/>
    </source>
</evidence>
<proteinExistence type="predicted"/>
<accession>A0A8J3D1G7</accession>
<reference evidence="1" key="1">
    <citation type="journal article" date="2014" name="Int. J. Syst. Evol. Microbiol.">
        <title>Complete genome sequence of Corynebacterium casei LMG S-19264T (=DSM 44701T), isolated from a smear-ripened cheese.</title>
        <authorList>
            <consortium name="US DOE Joint Genome Institute (JGI-PGF)"/>
            <person name="Walter F."/>
            <person name="Albersmeier A."/>
            <person name="Kalinowski J."/>
            <person name="Ruckert C."/>
        </authorList>
    </citation>
    <scope>NUCLEOTIDE SEQUENCE</scope>
    <source>
        <strain evidence="1">KCTC 23224</strain>
    </source>
</reference>
<name>A0A8J3D1G7_9BACT</name>
<dbReference type="EMBL" id="BMYF01000023">
    <property type="protein sequence ID" value="GHB49098.1"/>
    <property type="molecule type" value="Genomic_DNA"/>
</dbReference>
<evidence type="ECO:0000313" key="1">
    <source>
        <dbReference type="EMBL" id="GHB49098.1"/>
    </source>
</evidence>
<dbReference type="SUPFAM" id="SSF56219">
    <property type="entry name" value="DNase I-like"/>
    <property type="match status" value="1"/>
</dbReference>